<feature type="domain" description="Histidine kinase" evidence="9">
    <location>
        <begin position="453"/>
        <end position="727"/>
    </location>
</feature>
<gene>
    <name evidence="10" type="ORF">AW736_13455</name>
</gene>
<keyword evidence="8" id="KW-0472">Membrane</keyword>
<reference evidence="10 11" key="1">
    <citation type="submission" date="2016-01" db="EMBL/GenBank/DDBJ databases">
        <title>High potential of lignocellulose degradation of a new Verrucomicrobia species.</title>
        <authorList>
            <person name="Wang Y."/>
            <person name="Shi Y."/>
            <person name="Qiu Z."/>
            <person name="Liu S."/>
            <person name="Yang H."/>
        </authorList>
    </citation>
    <scope>NUCLEOTIDE SEQUENCE [LARGE SCALE GENOMIC DNA]</scope>
    <source>
        <strain evidence="10 11">TSB47</strain>
    </source>
</reference>
<dbReference type="PANTHER" id="PTHR43711:SF31">
    <property type="entry name" value="HISTIDINE KINASE"/>
    <property type="match status" value="1"/>
</dbReference>
<dbReference type="FunFam" id="1.10.287.130:FF:000001">
    <property type="entry name" value="Two-component sensor histidine kinase"/>
    <property type="match status" value="1"/>
</dbReference>
<dbReference type="Pfam" id="PF02518">
    <property type="entry name" value="HATPase_c"/>
    <property type="match status" value="1"/>
</dbReference>
<feature type="transmembrane region" description="Helical" evidence="8">
    <location>
        <begin position="380"/>
        <end position="399"/>
    </location>
</feature>
<protein>
    <recommendedName>
        <fullName evidence="2">histidine kinase</fullName>
        <ecNumber evidence="2">2.7.13.3</ecNumber>
    </recommendedName>
</protein>
<dbReference type="Pfam" id="PF00512">
    <property type="entry name" value="HisKA"/>
    <property type="match status" value="1"/>
</dbReference>
<keyword evidence="8" id="KW-0812">Transmembrane</keyword>
<dbReference type="InterPro" id="IPR003661">
    <property type="entry name" value="HisK_dim/P_dom"/>
</dbReference>
<dbReference type="InterPro" id="IPR004358">
    <property type="entry name" value="Sig_transdc_His_kin-like_C"/>
</dbReference>
<evidence type="ECO:0000259" key="9">
    <source>
        <dbReference type="PROSITE" id="PS50109"/>
    </source>
</evidence>
<dbReference type="CDD" id="cd00082">
    <property type="entry name" value="HisKA"/>
    <property type="match status" value="1"/>
</dbReference>
<dbReference type="EMBL" id="LRRQ01000099">
    <property type="protein sequence ID" value="OAM89259.1"/>
    <property type="molecule type" value="Genomic_DNA"/>
</dbReference>
<feature type="transmembrane region" description="Helical" evidence="8">
    <location>
        <begin position="411"/>
        <end position="434"/>
    </location>
</feature>
<keyword evidence="4" id="KW-0808">Transferase</keyword>
<evidence type="ECO:0000256" key="1">
    <source>
        <dbReference type="ARBA" id="ARBA00000085"/>
    </source>
</evidence>
<dbReference type="AlphaFoldDB" id="A0A178IJA3"/>
<keyword evidence="5" id="KW-0418">Kinase</keyword>
<dbReference type="InterPro" id="IPR005467">
    <property type="entry name" value="His_kinase_dom"/>
</dbReference>
<evidence type="ECO:0000256" key="7">
    <source>
        <dbReference type="SAM" id="MobiDB-lite"/>
    </source>
</evidence>
<dbReference type="STRING" id="1184151.AW736_13455"/>
<comment type="catalytic activity">
    <reaction evidence="1">
        <text>ATP + protein L-histidine = ADP + protein N-phospho-L-histidine.</text>
        <dbReference type="EC" id="2.7.13.3"/>
    </reaction>
</comment>
<comment type="caution">
    <text evidence="10">The sequence shown here is derived from an EMBL/GenBank/DDBJ whole genome shotgun (WGS) entry which is preliminary data.</text>
</comment>
<dbReference type="InterPro" id="IPR003594">
    <property type="entry name" value="HATPase_dom"/>
</dbReference>
<dbReference type="InterPro" id="IPR036097">
    <property type="entry name" value="HisK_dim/P_sf"/>
</dbReference>
<dbReference type="PRINTS" id="PR00344">
    <property type="entry name" value="BCTRLSENSOR"/>
</dbReference>
<evidence type="ECO:0000256" key="3">
    <source>
        <dbReference type="ARBA" id="ARBA00022553"/>
    </source>
</evidence>
<dbReference type="InterPro" id="IPR050736">
    <property type="entry name" value="Sensor_HK_Regulatory"/>
</dbReference>
<evidence type="ECO:0000256" key="5">
    <source>
        <dbReference type="ARBA" id="ARBA00022777"/>
    </source>
</evidence>
<organism evidence="10 11">
    <name type="scientific">Termitidicoccus mucosus</name>
    <dbReference type="NCBI Taxonomy" id="1184151"/>
    <lineage>
        <taxon>Bacteria</taxon>
        <taxon>Pseudomonadati</taxon>
        <taxon>Verrucomicrobiota</taxon>
        <taxon>Opitutia</taxon>
        <taxon>Opitutales</taxon>
        <taxon>Opitutaceae</taxon>
        <taxon>Termitidicoccus</taxon>
    </lineage>
</organism>
<dbReference type="SMART" id="SM00387">
    <property type="entry name" value="HATPase_c"/>
    <property type="match status" value="1"/>
</dbReference>
<feature type="transmembrane region" description="Helical" evidence="8">
    <location>
        <begin position="20"/>
        <end position="40"/>
    </location>
</feature>
<dbReference type="Proteomes" id="UP000078486">
    <property type="component" value="Unassembled WGS sequence"/>
</dbReference>
<keyword evidence="8" id="KW-1133">Transmembrane helix</keyword>
<proteinExistence type="predicted"/>
<dbReference type="SUPFAM" id="SSF47384">
    <property type="entry name" value="Homodimeric domain of signal transducing histidine kinase"/>
    <property type="match status" value="1"/>
</dbReference>
<feature type="region of interest" description="Disordered" evidence="7">
    <location>
        <begin position="269"/>
        <end position="299"/>
    </location>
</feature>
<dbReference type="EC" id="2.7.13.3" evidence="2"/>
<name>A0A178IJA3_9BACT</name>
<dbReference type="InterPro" id="IPR036890">
    <property type="entry name" value="HATPase_C_sf"/>
</dbReference>
<evidence type="ECO:0000256" key="4">
    <source>
        <dbReference type="ARBA" id="ARBA00022679"/>
    </source>
</evidence>
<dbReference type="SUPFAM" id="SSF55874">
    <property type="entry name" value="ATPase domain of HSP90 chaperone/DNA topoisomerase II/histidine kinase"/>
    <property type="match status" value="1"/>
</dbReference>
<keyword evidence="6" id="KW-0902">Two-component regulatory system</keyword>
<dbReference type="SMART" id="SM00388">
    <property type="entry name" value="HisKA"/>
    <property type="match status" value="1"/>
</dbReference>
<dbReference type="Gene3D" id="3.30.565.10">
    <property type="entry name" value="Histidine kinase-like ATPase, C-terminal domain"/>
    <property type="match status" value="1"/>
</dbReference>
<evidence type="ECO:0000256" key="2">
    <source>
        <dbReference type="ARBA" id="ARBA00012438"/>
    </source>
</evidence>
<keyword evidence="3" id="KW-0597">Phosphoprotein</keyword>
<dbReference type="PROSITE" id="PS50109">
    <property type="entry name" value="HIS_KIN"/>
    <property type="match status" value="1"/>
</dbReference>
<dbReference type="Gene3D" id="1.10.287.130">
    <property type="match status" value="1"/>
</dbReference>
<evidence type="ECO:0000313" key="10">
    <source>
        <dbReference type="EMBL" id="OAM89259.1"/>
    </source>
</evidence>
<keyword evidence="11" id="KW-1185">Reference proteome</keyword>
<accession>A0A178IJA3</accession>
<sequence>MRQLPASAGLMISVSRRVLLYWLLLLVPTLIVGAGAFWLVQREEVRINERQRSADTTRRAAIEARTRLIAENIEVIVSDVQAGLMATLNDAPDTSPAAFLSEWRRANPLVHDTFQASGAGRLLWGRASDATLAWLATSPWREPAHHPAAASTDEELARANDFLLDTPPDIAASRQRDQRAPAANVGNFSIARQELQQVAKVQNRADYPLSANAGAPPSSKIADARHGSAGIPARVPASATLDAEIAAAAGGIPARAAELSLDEASSSIAERRGSAQSEIENPKSKITRPAPERTGWTPWRDASGTPHLHGWRLCVNGTVLVVEIDLDAIATRLRDVLPVNIESDEAYAIGEIGHPPTHTVGRIEDAPAKSSSAKTARKPAITLPISASLLPGWAVAGYAAPAAASNGGRAFFLLGTLLVATFVIAILAGGALLVRQARLSAAESAQKTSFVANVSHELKTPLTTIRLYAELLEQGRVRDDARRAGYLQTISRETQRLARLVNNVLDFSRLEQGRKKLDLAPHDLREEIARILDRHAPRVAEAGLRLDLMRPDAPCVVTTDLDAVEQIVINLLDNACKYAAAGGEVAVALMDSDAGDPPMPQTPRNPHEQTACAPFRSAGRADCRPSASKPARDIADKNVRAPVHGQAARAAVSVIVSDRGPGIPPSHHALIFEKFHRVDDTLTAAQGGAGLGLSIARQLARALGGELAYSPREGGGSHFTLTLPCRTARADEA</sequence>
<dbReference type="PANTHER" id="PTHR43711">
    <property type="entry name" value="TWO-COMPONENT HISTIDINE KINASE"/>
    <property type="match status" value="1"/>
</dbReference>
<dbReference type="GO" id="GO:0000155">
    <property type="term" value="F:phosphorelay sensor kinase activity"/>
    <property type="evidence" value="ECO:0007669"/>
    <property type="project" value="InterPro"/>
</dbReference>
<evidence type="ECO:0000256" key="6">
    <source>
        <dbReference type="ARBA" id="ARBA00023012"/>
    </source>
</evidence>
<evidence type="ECO:0000313" key="11">
    <source>
        <dbReference type="Proteomes" id="UP000078486"/>
    </source>
</evidence>
<feature type="region of interest" description="Disordered" evidence="7">
    <location>
        <begin position="591"/>
        <end position="610"/>
    </location>
</feature>
<evidence type="ECO:0000256" key="8">
    <source>
        <dbReference type="SAM" id="Phobius"/>
    </source>
</evidence>